<organism evidence="2 3">
    <name type="scientific">Parathielavia hyrcaniae</name>
    <dbReference type="NCBI Taxonomy" id="113614"/>
    <lineage>
        <taxon>Eukaryota</taxon>
        <taxon>Fungi</taxon>
        <taxon>Dikarya</taxon>
        <taxon>Ascomycota</taxon>
        <taxon>Pezizomycotina</taxon>
        <taxon>Sordariomycetes</taxon>
        <taxon>Sordariomycetidae</taxon>
        <taxon>Sordariales</taxon>
        <taxon>Chaetomiaceae</taxon>
        <taxon>Parathielavia</taxon>
    </lineage>
</organism>
<reference evidence="2" key="2">
    <citation type="submission" date="2023-05" db="EMBL/GenBank/DDBJ databases">
        <authorList>
            <consortium name="Lawrence Berkeley National Laboratory"/>
            <person name="Steindorff A."/>
            <person name="Hensen N."/>
            <person name="Bonometti L."/>
            <person name="Westerberg I."/>
            <person name="Brannstrom I.O."/>
            <person name="Guillou S."/>
            <person name="Cros-Aarteil S."/>
            <person name="Calhoun S."/>
            <person name="Haridas S."/>
            <person name="Kuo A."/>
            <person name="Mondo S."/>
            <person name="Pangilinan J."/>
            <person name="Riley R."/>
            <person name="Labutti K."/>
            <person name="Andreopoulos B."/>
            <person name="Lipzen A."/>
            <person name="Chen C."/>
            <person name="Yanf M."/>
            <person name="Daum C."/>
            <person name="Ng V."/>
            <person name="Clum A."/>
            <person name="Ohm R."/>
            <person name="Martin F."/>
            <person name="Silar P."/>
            <person name="Natvig D."/>
            <person name="Lalanne C."/>
            <person name="Gautier V."/>
            <person name="Ament-Velasquez S.L."/>
            <person name="Kruys A."/>
            <person name="Hutchinson M.I."/>
            <person name="Powell A.J."/>
            <person name="Barry K."/>
            <person name="Miller A.N."/>
            <person name="Grigoriev I.V."/>
            <person name="Debuchy R."/>
            <person name="Gladieux P."/>
            <person name="Thoren M.H."/>
            <person name="Johannesson H."/>
        </authorList>
    </citation>
    <scope>NUCLEOTIDE SEQUENCE</scope>
    <source>
        <strain evidence="2">CBS 757.83</strain>
    </source>
</reference>
<feature type="compositionally biased region" description="Basic and acidic residues" evidence="1">
    <location>
        <begin position="48"/>
        <end position="60"/>
    </location>
</feature>
<proteinExistence type="predicted"/>
<feature type="region of interest" description="Disordered" evidence="1">
    <location>
        <begin position="97"/>
        <end position="124"/>
    </location>
</feature>
<dbReference type="Proteomes" id="UP001305647">
    <property type="component" value="Unassembled WGS sequence"/>
</dbReference>
<evidence type="ECO:0000313" key="3">
    <source>
        <dbReference type="Proteomes" id="UP001305647"/>
    </source>
</evidence>
<evidence type="ECO:0000313" key="2">
    <source>
        <dbReference type="EMBL" id="KAK4100298.1"/>
    </source>
</evidence>
<evidence type="ECO:0000256" key="1">
    <source>
        <dbReference type="SAM" id="MobiDB-lite"/>
    </source>
</evidence>
<sequence>MPTSSGDTSACHPSRGLLHLAKQEEPPLSLKDAFTDSGYASALAPSRRQKDDNPAHDDTFKPVMSVAAEDCDAQTVYSDEGSIGGAELDATRAIVPPAQGVNAGALRGRHDAGPGTDPVDSEITSSRISEWLVGLGEPGADESTPTCELQAAAALSEDEIHLPDKRRYRHVVFESAA</sequence>
<name>A0AAN6PYT2_9PEZI</name>
<reference evidence="2" key="1">
    <citation type="journal article" date="2023" name="Mol. Phylogenet. Evol.">
        <title>Genome-scale phylogeny and comparative genomics of the fungal order Sordariales.</title>
        <authorList>
            <person name="Hensen N."/>
            <person name="Bonometti L."/>
            <person name="Westerberg I."/>
            <person name="Brannstrom I.O."/>
            <person name="Guillou S."/>
            <person name="Cros-Aarteil S."/>
            <person name="Calhoun S."/>
            <person name="Haridas S."/>
            <person name="Kuo A."/>
            <person name="Mondo S."/>
            <person name="Pangilinan J."/>
            <person name="Riley R."/>
            <person name="LaButti K."/>
            <person name="Andreopoulos B."/>
            <person name="Lipzen A."/>
            <person name="Chen C."/>
            <person name="Yan M."/>
            <person name="Daum C."/>
            <person name="Ng V."/>
            <person name="Clum A."/>
            <person name="Steindorff A."/>
            <person name="Ohm R.A."/>
            <person name="Martin F."/>
            <person name="Silar P."/>
            <person name="Natvig D.O."/>
            <person name="Lalanne C."/>
            <person name="Gautier V."/>
            <person name="Ament-Velasquez S.L."/>
            <person name="Kruys A."/>
            <person name="Hutchinson M.I."/>
            <person name="Powell A.J."/>
            <person name="Barry K."/>
            <person name="Miller A.N."/>
            <person name="Grigoriev I.V."/>
            <person name="Debuchy R."/>
            <person name="Gladieux P."/>
            <person name="Hiltunen Thoren M."/>
            <person name="Johannesson H."/>
        </authorList>
    </citation>
    <scope>NUCLEOTIDE SEQUENCE</scope>
    <source>
        <strain evidence="2">CBS 757.83</strain>
    </source>
</reference>
<protein>
    <submittedName>
        <fullName evidence="2">Uncharacterized protein</fullName>
    </submittedName>
</protein>
<comment type="caution">
    <text evidence="2">The sequence shown here is derived from an EMBL/GenBank/DDBJ whole genome shotgun (WGS) entry which is preliminary data.</text>
</comment>
<keyword evidence="3" id="KW-1185">Reference proteome</keyword>
<accession>A0AAN6PYT2</accession>
<dbReference type="EMBL" id="MU863642">
    <property type="protein sequence ID" value="KAK4100298.1"/>
    <property type="molecule type" value="Genomic_DNA"/>
</dbReference>
<feature type="region of interest" description="Disordered" evidence="1">
    <location>
        <begin position="41"/>
        <end position="60"/>
    </location>
</feature>
<dbReference type="AlphaFoldDB" id="A0AAN6PYT2"/>
<gene>
    <name evidence="2" type="ORF">N658DRAFT_559776</name>
</gene>